<dbReference type="RefSeq" id="WP_369244971.1">
    <property type="nucleotide sequence ID" value="NZ_CP163443.1"/>
</dbReference>
<evidence type="ECO:0000313" key="1">
    <source>
        <dbReference type="EMBL" id="XDQ51653.1"/>
    </source>
</evidence>
<reference evidence="1" key="1">
    <citation type="submission" date="2024-07" db="EMBL/GenBank/DDBJ databases">
        <authorList>
            <person name="Yu S.T."/>
        </authorList>
    </citation>
    <scope>NUCLEOTIDE SEQUENCE</scope>
    <source>
        <strain evidence="1">R41</strain>
    </source>
</reference>
<dbReference type="EMBL" id="CP163443">
    <property type="protein sequence ID" value="XDQ51653.1"/>
    <property type="molecule type" value="Genomic_DNA"/>
</dbReference>
<name>A0AB39RDB2_9ACTN</name>
<organism evidence="1">
    <name type="scientific">Streptomyces sp. R41</name>
    <dbReference type="NCBI Taxonomy" id="3238632"/>
    <lineage>
        <taxon>Bacteria</taxon>
        <taxon>Bacillati</taxon>
        <taxon>Actinomycetota</taxon>
        <taxon>Actinomycetes</taxon>
        <taxon>Kitasatosporales</taxon>
        <taxon>Streptomycetaceae</taxon>
        <taxon>Streptomyces</taxon>
    </lineage>
</organism>
<sequence length="147" mass="16434">MTSALYLATILRLCSEDFPAEDSRSDVGTGGLGYHIAELATSEEFWEDDGTAREKTEEQYEADRDGLSELLTPRWGRPQVFSLASVFDRSMDGEDIAEPWGILSSHVPDVHLWKAEAHGRWVALGVSQWDKELPFQLLAVVTEIDPP</sequence>
<gene>
    <name evidence="1" type="ORF">AB5J53_08325</name>
</gene>
<proteinExistence type="predicted"/>
<protein>
    <submittedName>
        <fullName evidence="1">Uncharacterized protein</fullName>
    </submittedName>
</protein>
<accession>A0AB39RDB2</accession>
<dbReference type="AlphaFoldDB" id="A0AB39RDB2"/>